<evidence type="ECO:0000256" key="4">
    <source>
        <dbReference type="ARBA" id="ARBA00022695"/>
    </source>
</evidence>
<comment type="cofactor">
    <cofactor evidence="1">
        <name>Mg(2+)</name>
        <dbReference type="ChEBI" id="CHEBI:18420"/>
    </cofactor>
</comment>
<dbReference type="GO" id="GO:0005524">
    <property type="term" value="F:ATP binding"/>
    <property type="evidence" value="ECO:0007669"/>
    <property type="project" value="UniProtKB-KW"/>
</dbReference>
<dbReference type="InterPro" id="IPR043519">
    <property type="entry name" value="NT_sf"/>
</dbReference>
<keyword evidence="9" id="KW-0460">Magnesium</keyword>
<dbReference type="EMBL" id="MTSD02000001">
    <property type="protein sequence ID" value="OOV88468.1"/>
    <property type="molecule type" value="Genomic_DNA"/>
</dbReference>
<comment type="caution">
    <text evidence="14">The sequence shown here is derived from an EMBL/GenBank/DDBJ whole genome shotgun (WGS) entry which is preliminary data.</text>
</comment>
<dbReference type="GO" id="GO:0004810">
    <property type="term" value="F:CCA tRNA nucleotidyltransferase activity"/>
    <property type="evidence" value="ECO:0007669"/>
    <property type="project" value="InterPro"/>
</dbReference>
<evidence type="ECO:0000313" key="15">
    <source>
        <dbReference type="Proteomes" id="UP000190064"/>
    </source>
</evidence>
<feature type="domain" description="Poly A polymerase head" evidence="12">
    <location>
        <begin position="18"/>
        <end position="137"/>
    </location>
</feature>
<evidence type="ECO:0000256" key="7">
    <source>
        <dbReference type="ARBA" id="ARBA00022800"/>
    </source>
</evidence>
<protein>
    <submittedName>
        <fullName evidence="14">Uncharacterized protein</fullName>
    </submittedName>
</protein>
<dbReference type="Proteomes" id="UP000190064">
    <property type="component" value="Unassembled WGS sequence"/>
</dbReference>
<dbReference type="PANTHER" id="PTHR47545">
    <property type="entry name" value="MULTIFUNCTIONAL CCA PROTEIN"/>
    <property type="match status" value="1"/>
</dbReference>
<dbReference type="RefSeq" id="WP_077242905.1">
    <property type="nucleotide sequence ID" value="NZ_FXTS01000001.1"/>
</dbReference>
<accession>A0A1T1HF17</accession>
<evidence type="ECO:0000259" key="12">
    <source>
        <dbReference type="Pfam" id="PF01743"/>
    </source>
</evidence>
<dbReference type="GO" id="GO:0003723">
    <property type="term" value="F:RNA binding"/>
    <property type="evidence" value="ECO:0007669"/>
    <property type="project" value="UniProtKB-KW"/>
</dbReference>
<keyword evidence="7" id="KW-0692">RNA repair</keyword>
<dbReference type="GO" id="GO:0042245">
    <property type="term" value="P:RNA repair"/>
    <property type="evidence" value="ECO:0007669"/>
    <property type="project" value="UniProtKB-KW"/>
</dbReference>
<keyword evidence="10 11" id="KW-0694">RNA-binding</keyword>
<comment type="similarity">
    <text evidence="11">Belongs to the tRNA nucleotidyltransferase/poly(A) polymerase family.</text>
</comment>
<evidence type="ECO:0000256" key="1">
    <source>
        <dbReference type="ARBA" id="ARBA00001946"/>
    </source>
</evidence>
<evidence type="ECO:0000256" key="2">
    <source>
        <dbReference type="ARBA" id="ARBA00022679"/>
    </source>
</evidence>
<dbReference type="GO" id="GO:0046872">
    <property type="term" value="F:metal ion binding"/>
    <property type="evidence" value="ECO:0007669"/>
    <property type="project" value="UniProtKB-KW"/>
</dbReference>
<dbReference type="AlphaFoldDB" id="A0A1T1HF17"/>
<organism evidence="14 15">
    <name type="scientific">Oceanospirillum linum</name>
    <dbReference type="NCBI Taxonomy" id="966"/>
    <lineage>
        <taxon>Bacteria</taxon>
        <taxon>Pseudomonadati</taxon>
        <taxon>Pseudomonadota</taxon>
        <taxon>Gammaproteobacteria</taxon>
        <taxon>Oceanospirillales</taxon>
        <taxon>Oceanospirillaceae</taxon>
        <taxon>Oceanospirillum</taxon>
    </lineage>
</organism>
<dbReference type="PANTHER" id="PTHR47545:SF1">
    <property type="entry name" value="MULTIFUNCTIONAL CCA PROTEIN"/>
    <property type="match status" value="1"/>
</dbReference>
<dbReference type="InterPro" id="IPR012006">
    <property type="entry name" value="CCA_bact"/>
</dbReference>
<dbReference type="InterPro" id="IPR050124">
    <property type="entry name" value="tRNA_CCA-adding_enzyme"/>
</dbReference>
<dbReference type="Gene3D" id="1.10.3090.10">
    <property type="entry name" value="cca-adding enzyme, domain 2"/>
    <property type="match status" value="1"/>
</dbReference>
<dbReference type="InterPro" id="IPR032828">
    <property type="entry name" value="PolyA_RNA-bd"/>
</dbReference>
<evidence type="ECO:0000313" key="14">
    <source>
        <dbReference type="EMBL" id="OOV88468.1"/>
    </source>
</evidence>
<dbReference type="Pfam" id="PF12627">
    <property type="entry name" value="PolyA_pol_RNAbd"/>
    <property type="match status" value="1"/>
</dbReference>
<keyword evidence="6" id="KW-0547">Nucleotide-binding</keyword>
<evidence type="ECO:0000256" key="3">
    <source>
        <dbReference type="ARBA" id="ARBA00022694"/>
    </source>
</evidence>
<gene>
    <name evidence="14" type="ORF">BTA35_0202895</name>
</gene>
<dbReference type="InterPro" id="IPR002646">
    <property type="entry name" value="PolA_pol_head_dom"/>
</dbReference>
<evidence type="ECO:0000256" key="8">
    <source>
        <dbReference type="ARBA" id="ARBA00022840"/>
    </source>
</evidence>
<evidence type="ECO:0000256" key="6">
    <source>
        <dbReference type="ARBA" id="ARBA00022741"/>
    </source>
</evidence>
<evidence type="ECO:0000256" key="9">
    <source>
        <dbReference type="ARBA" id="ARBA00022842"/>
    </source>
</evidence>
<dbReference type="GO" id="GO:0001680">
    <property type="term" value="P:tRNA 3'-terminal CCA addition"/>
    <property type="evidence" value="ECO:0007669"/>
    <property type="project" value="InterPro"/>
</dbReference>
<proteinExistence type="inferred from homology"/>
<keyword evidence="15" id="KW-1185">Reference proteome</keyword>
<keyword evidence="8" id="KW-0067">ATP-binding</keyword>
<evidence type="ECO:0000256" key="11">
    <source>
        <dbReference type="RuleBase" id="RU003953"/>
    </source>
</evidence>
<dbReference type="STRING" id="966.BTA35_0202895"/>
<reference evidence="14" key="1">
    <citation type="submission" date="2017-02" db="EMBL/GenBank/DDBJ databases">
        <title>Draft Genome Sequence of the Salt Water Bacterium Oceanospirillum linum ATCC 11336.</title>
        <authorList>
            <person name="Trachtenberg A.M."/>
            <person name="Carney J.G."/>
            <person name="Linnane J.D."/>
            <person name="Rheaume B.A."/>
            <person name="Pitts N.L."/>
            <person name="Mykles D.L."/>
            <person name="Maclea K.S."/>
        </authorList>
    </citation>
    <scope>NUCLEOTIDE SEQUENCE [LARGE SCALE GENOMIC DNA]</scope>
    <source>
        <strain evidence="14">ATCC 11336</strain>
    </source>
</reference>
<keyword evidence="4" id="KW-0548">Nucleotidyltransferase</keyword>
<dbReference type="SUPFAM" id="SSF81301">
    <property type="entry name" value="Nucleotidyltransferase"/>
    <property type="match status" value="1"/>
</dbReference>
<evidence type="ECO:0000259" key="13">
    <source>
        <dbReference type="Pfam" id="PF12627"/>
    </source>
</evidence>
<dbReference type="SUPFAM" id="SSF81891">
    <property type="entry name" value="Poly A polymerase C-terminal region-like"/>
    <property type="match status" value="1"/>
</dbReference>
<dbReference type="PIRSF" id="PIRSF000813">
    <property type="entry name" value="CCA_bact"/>
    <property type="match status" value="1"/>
</dbReference>
<evidence type="ECO:0000256" key="5">
    <source>
        <dbReference type="ARBA" id="ARBA00022723"/>
    </source>
</evidence>
<name>A0A1T1HF17_OCELI</name>
<keyword evidence="5" id="KW-0479">Metal-binding</keyword>
<evidence type="ECO:0000256" key="10">
    <source>
        <dbReference type="ARBA" id="ARBA00022884"/>
    </source>
</evidence>
<keyword evidence="2 11" id="KW-0808">Transferase</keyword>
<dbReference type="Pfam" id="PF01743">
    <property type="entry name" value="PolyA_pol"/>
    <property type="match status" value="1"/>
</dbReference>
<keyword evidence="3" id="KW-0819">tRNA processing</keyword>
<dbReference type="CDD" id="cd05398">
    <property type="entry name" value="NT_ClassII-CCAase"/>
    <property type="match status" value="1"/>
</dbReference>
<feature type="domain" description="tRNA nucleotidyltransferase/poly(A) polymerase RNA and SrmB- binding" evidence="13">
    <location>
        <begin position="164"/>
        <end position="226"/>
    </location>
</feature>
<dbReference type="Gene3D" id="3.30.460.10">
    <property type="entry name" value="Beta Polymerase, domain 2"/>
    <property type="match status" value="1"/>
</dbReference>
<sequence>MSQFLSSDDDSSFLSGEVYLVGGPVRDELLGVEAYDRDWLVVGAIPEELKAAGFVQVGKDFPVFLHPDTKEEYALARTERKTGKGYQGFVCHTSPDVTLEEDLMRRDFTINAMAKDINGNIHDPYGGLKDLELKLLRHVSPAFAEDPLRVLRGARFLARFYRLGFSIAPETLQLMAELVAAEELEQLSAERVWSETEKALQERNPEQYLAALQRVGGLNYWFKELSSQHFYLPEHLSEKDKTERGLLNWGWLLHELTPDAIESLCHRIKAPKHYLGFALLVQKFWSLLNTEPEQDALLCLSLLESSGAFRQGGFFEAWLSLWQPDKNDIKEWWQSLAEAMENVTAKKFVQQGLKGPAIGAAIKAQRLKLIDQAFRAL</sequence>